<dbReference type="GO" id="GO:0004519">
    <property type="term" value="F:endonuclease activity"/>
    <property type="evidence" value="ECO:0007669"/>
    <property type="project" value="UniProtKB-KW"/>
</dbReference>
<dbReference type="Gene3D" id="1.10.287.1120">
    <property type="entry name" value="Bipartite methylase S protein"/>
    <property type="match status" value="1"/>
</dbReference>
<accession>A0AAJ1W2R2</accession>
<dbReference type="Proteomes" id="UP001229081">
    <property type="component" value="Unassembled WGS sequence"/>
</dbReference>
<dbReference type="Gene3D" id="3.90.220.20">
    <property type="entry name" value="DNA methylase specificity domains"/>
    <property type="match status" value="2"/>
</dbReference>
<dbReference type="PANTHER" id="PTHR43140">
    <property type="entry name" value="TYPE-1 RESTRICTION ENZYME ECOKI SPECIFICITY PROTEIN"/>
    <property type="match status" value="1"/>
</dbReference>
<evidence type="ECO:0000256" key="2">
    <source>
        <dbReference type="ARBA" id="ARBA00022747"/>
    </source>
</evidence>
<reference evidence="6" key="1">
    <citation type="submission" date="2023-06" db="EMBL/GenBank/DDBJ databases">
        <title>Identification of two novel mycobacterium reveal diversities and complexities of Mycobacterium gordonae clade.</title>
        <authorList>
            <person name="Matsumoto Y."/>
            <person name="Nakamura S."/>
            <person name="Motooka D."/>
            <person name="Fukushima K."/>
        </authorList>
    </citation>
    <scope>NUCLEOTIDE SEQUENCE</scope>
    <source>
        <strain evidence="6">TY812</strain>
    </source>
</reference>
<dbReference type="SUPFAM" id="SSF116734">
    <property type="entry name" value="DNA methylase specificity domain"/>
    <property type="match status" value="2"/>
</dbReference>
<gene>
    <name evidence="6" type="ORF">QXL92_10190</name>
</gene>
<evidence type="ECO:0000256" key="4">
    <source>
        <dbReference type="ARBA" id="ARBA00038652"/>
    </source>
</evidence>
<dbReference type="Pfam" id="PF01420">
    <property type="entry name" value="Methylase_S"/>
    <property type="match status" value="1"/>
</dbReference>
<dbReference type="GO" id="GO:0009307">
    <property type="term" value="P:DNA restriction-modification system"/>
    <property type="evidence" value="ECO:0007669"/>
    <property type="project" value="UniProtKB-KW"/>
</dbReference>
<evidence type="ECO:0000313" key="7">
    <source>
        <dbReference type="Proteomes" id="UP001229081"/>
    </source>
</evidence>
<evidence type="ECO:0000256" key="3">
    <source>
        <dbReference type="ARBA" id="ARBA00023125"/>
    </source>
</evidence>
<keyword evidence="6" id="KW-0378">Hydrolase</keyword>
<evidence type="ECO:0000259" key="5">
    <source>
        <dbReference type="Pfam" id="PF01420"/>
    </source>
</evidence>
<protein>
    <submittedName>
        <fullName evidence="6">Restriction endonuclease subunit S</fullName>
    </submittedName>
</protein>
<name>A0AAJ1W2R2_9MYCO</name>
<dbReference type="PANTHER" id="PTHR43140:SF1">
    <property type="entry name" value="TYPE I RESTRICTION ENZYME ECOKI SPECIFICITY SUBUNIT"/>
    <property type="match status" value="1"/>
</dbReference>
<dbReference type="GO" id="GO:0003677">
    <property type="term" value="F:DNA binding"/>
    <property type="evidence" value="ECO:0007669"/>
    <property type="project" value="UniProtKB-KW"/>
</dbReference>
<feature type="domain" description="Type I restriction modification DNA specificity" evidence="5">
    <location>
        <begin position="232"/>
        <end position="415"/>
    </location>
</feature>
<comment type="similarity">
    <text evidence="1">Belongs to the type-I restriction system S methylase family.</text>
</comment>
<dbReference type="InterPro" id="IPR051212">
    <property type="entry name" value="Type-I_RE_S_subunit"/>
</dbReference>
<keyword evidence="2" id="KW-0680">Restriction system</keyword>
<comment type="subunit">
    <text evidence="4">The methyltransferase is composed of M and S polypeptides.</text>
</comment>
<dbReference type="InterPro" id="IPR000055">
    <property type="entry name" value="Restrct_endonuc_typeI_TRD"/>
</dbReference>
<dbReference type="RefSeq" id="WP_133436095.1">
    <property type="nucleotide sequence ID" value="NZ_JAUFSA010000001.1"/>
</dbReference>
<evidence type="ECO:0000256" key="1">
    <source>
        <dbReference type="ARBA" id="ARBA00010923"/>
    </source>
</evidence>
<proteinExistence type="inferred from homology"/>
<dbReference type="AlphaFoldDB" id="A0AAJ1W2R2"/>
<organism evidence="6 7">
    <name type="scientific">Mycobacterium paragordonae</name>
    <dbReference type="NCBI Taxonomy" id="1389713"/>
    <lineage>
        <taxon>Bacteria</taxon>
        <taxon>Bacillati</taxon>
        <taxon>Actinomycetota</taxon>
        <taxon>Actinomycetes</taxon>
        <taxon>Mycobacteriales</taxon>
        <taxon>Mycobacteriaceae</taxon>
        <taxon>Mycobacterium</taxon>
    </lineage>
</organism>
<keyword evidence="3" id="KW-0238">DNA-binding</keyword>
<dbReference type="EMBL" id="JAUFSA010000001">
    <property type="protein sequence ID" value="MDP7735111.1"/>
    <property type="molecule type" value="Genomic_DNA"/>
</dbReference>
<comment type="caution">
    <text evidence="6">The sequence shown here is derived from an EMBL/GenBank/DDBJ whole genome shotgun (WGS) entry which is preliminary data.</text>
</comment>
<evidence type="ECO:0000313" key="6">
    <source>
        <dbReference type="EMBL" id="MDP7735111.1"/>
    </source>
</evidence>
<keyword evidence="6" id="KW-0540">Nuclease</keyword>
<keyword evidence="6" id="KW-0255">Endonuclease</keyword>
<dbReference type="InterPro" id="IPR044946">
    <property type="entry name" value="Restrct_endonuc_typeI_TRD_sf"/>
</dbReference>
<sequence length="440" mass="48092">MNWPTYPAYQQSGVGWLGDVPASWRVNRLKYGFRRVQRPFDPGAETVTAFRDGVVTARSNRRTDGFTEADKYIGYQGIDKGDLAIHAMDGFAGAIGVSDSSGKCSPVVSVCRPETGSNPYYFAHILRHVAKSGYLTAIAKGIRERSTDFRWADAKQLVVPIPPNSEQQAIVTFLDLETAKIDALIARQEQLIATLREDRAATITHAVTKGLDPDIQVAQSGVEWLGEMPRHWVASRLKNVIKSTESGTSVNAGDWPAGVDDIGVLKTSCVSAGWFNSAASKTVVDPTEIDRVTCPVRADSLIVNRANTPLLVGSAGYTATDHNNLFLSDKLWQVRFAGASARFIYYWTQTEAYRSQIVARCVGASASMQNFAMTDFRNIALALPPVDEQLAIVGFLVDRTSQIDDLIRKSNAVIEVLREYRSALITDAVTGKIDVRGAVA</sequence>